<evidence type="ECO:0000259" key="8">
    <source>
        <dbReference type="Pfam" id="PF13476"/>
    </source>
</evidence>
<dbReference type="GO" id="GO:0005524">
    <property type="term" value="F:ATP binding"/>
    <property type="evidence" value="ECO:0007669"/>
    <property type="project" value="UniProtKB-KW"/>
</dbReference>
<dbReference type="Proteomes" id="UP000697710">
    <property type="component" value="Unassembled WGS sequence"/>
</dbReference>
<sequence length="256" mass="28346">MLLRLALEQFLIFESAVLELGPGVQVFTGEAGAGKSILVDALGLVTGERASADWVRAGAERLVVEAAFDLRDDSDVQAALRTAGIPLDEDSLLLVRREVQPDGRSRAFANGRQVLVGQIREWTSGRVRIVGQGEQRALLAPGQQEDLLDRVARAGDLTARYRSVRRALLDCDAEIESSTEARAAFAREEDWLRFQAQEIDTVDPQPDERASLRALEARTRDRAEDAERTRQVRAHLVDDEGSIADRIESILHGLRR</sequence>
<dbReference type="EMBL" id="JAGQHR010000204">
    <property type="protein sequence ID" value="MCA9727640.1"/>
    <property type="molecule type" value="Genomic_DNA"/>
</dbReference>
<dbReference type="Pfam" id="PF13476">
    <property type="entry name" value="AAA_23"/>
    <property type="match status" value="1"/>
</dbReference>
<evidence type="ECO:0000256" key="4">
    <source>
        <dbReference type="ARBA" id="ARBA00022763"/>
    </source>
</evidence>
<comment type="caution">
    <text evidence="9">The sequence shown here is derived from an EMBL/GenBank/DDBJ whole genome shotgun (WGS) entry which is preliminary data.</text>
</comment>
<dbReference type="GO" id="GO:0016887">
    <property type="term" value="F:ATP hydrolysis activity"/>
    <property type="evidence" value="ECO:0007669"/>
    <property type="project" value="InterPro"/>
</dbReference>
<evidence type="ECO:0000256" key="3">
    <source>
        <dbReference type="ARBA" id="ARBA00022741"/>
    </source>
</evidence>
<dbReference type="AlphaFoldDB" id="A0A956M0F1"/>
<gene>
    <name evidence="9" type="ORF">KC729_08150</name>
</gene>
<reference evidence="9" key="1">
    <citation type="submission" date="2020-04" db="EMBL/GenBank/DDBJ databases">
        <authorList>
            <person name="Zhang T."/>
        </authorList>
    </citation>
    <scope>NUCLEOTIDE SEQUENCE</scope>
    <source>
        <strain evidence="9">HKST-UBA01</strain>
    </source>
</reference>
<comment type="similarity">
    <text evidence="1">Belongs to the RecN family.</text>
</comment>
<dbReference type="Gene3D" id="3.40.50.300">
    <property type="entry name" value="P-loop containing nucleotide triphosphate hydrolases"/>
    <property type="match status" value="1"/>
</dbReference>
<dbReference type="InterPro" id="IPR038729">
    <property type="entry name" value="Rad50/SbcC_AAA"/>
</dbReference>
<keyword evidence="5" id="KW-0067">ATP-binding</keyword>
<evidence type="ECO:0000256" key="5">
    <source>
        <dbReference type="ARBA" id="ARBA00022840"/>
    </source>
</evidence>
<proteinExistence type="inferred from homology"/>
<evidence type="ECO:0000256" key="1">
    <source>
        <dbReference type="ARBA" id="ARBA00009441"/>
    </source>
</evidence>
<protein>
    <recommendedName>
        <fullName evidence="2">DNA repair protein RecN</fullName>
    </recommendedName>
    <alternativeName>
        <fullName evidence="7">Recombination protein N</fullName>
    </alternativeName>
</protein>
<reference evidence="9" key="2">
    <citation type="journal article" date="2021" name="Microbiome">
        <title>Successional dynamics and alternative stable states in a saline activated sludge microbial community over 9 years.</title>
        <authorList>
            <person name="Wang Y."/>
            <person name="Ye J."/>
            <person name="Ju F."/>
            <person name="Liu L."/>
            <person name="Boyd J.A."/>
            <person name="Deng Y."/>
            <person name="Parks D.H."/>
            <person name="Jiang X."/>
            <person name="Yin X."/>
            <person name="Woodcroft B.J."/>
            <person name="Tyson G.W."/>
            <person name="Hugenholtz P."/>
            <person name="Polz M.F."/>
            <person name="Zhang T."/>
        </authorList>
    </citation>
    <scope>NUCLEOTIDE SEQUENCE</scope>
    <source>
        <strain evidence="9">HKST-UBA01</strain>
    </source>
</reference>
<evidence type="ECO:0000313" key="9">
    <source>
        <dbReference type="EMBL" id="MCA9727640.1"/>
    </source>
</evidence>
<accession>A0A956M0F1</accession>
<evidence type="ECO:0000313" key="10">
    <source>
        <dbReference type="Proteomes" id="UP000697710"/>
    </source>
</evidence>
<organism evidence="9 10">
    <name type="scientific">Eiseniibacteriota bacterium</name>
    <dbReference type="NCBI Taxonomy" id="2212470"/>
    <lineage>
        <taxon>Bacteria</taxon>
        <taxon>Candidatus Eiseniibacteriota</taxon>
    </lineage>
</organism>
<dbReference type="GO" id="GO:0006310">
    <property type="term" value="P:DNA recombination"/>
    <property type="evidence" value="ECO:0007669"/>
    <property type="project" value="InterPro"/>
</dbReference>
<dbReference type="SUPFAM" id="SSF52540">
    <property type="entry name" value="P-loop containing nucleoside triphosphate hydrolases"/>
    <property type="match status" value="1"/>
</dbReference>
<keyword evidence="3" id="KW-0547">Nucleotide-binding</keyword>
<feature type="non-terminal residue" evidence="9">
    <location>
        <position position="256"/>
    </location>
</feature>
<evidence type="ECO:0000256" key="7">
    <source>
        <dbReference type="ARBA" id="ARBA00033408"/>
    </source>
</evidence>
<keyword evidence="6" id="KW-0234">DNA repair</keyword>
<dbReference type="PANTHER" id="PTHR11059:SF0">
    <property type="entry name" value="DNA REPAIR PROTEIN RECN"/>
    <property type="match status" value="1"/>
</dbReference>
<keyword evidence="4" id="KW-0227">DNA damage</keyword>
<feature type="domain" description="Rad50/SbcC-type AAA" evidence="8">
    <location>
        <begin position="4"/>
        <end position="51"/>
    </location>
</feature>
<dbReference type="GO" id="GO:0006302">
    <property type="term" value="P:double-strand break repair"/>
    <property type="evidence" value="ECO:0007669"/>
    <property type="project" value="InterPro"/>
</dbReference>
<evidence type="ECO:0000256" key="6">
    <source>
        <dbReference type="ARBA" id="ARBA00023204"/>
    </source>
</evidence>
<evidence type="ECO:0000256" key="2">
    <source>
        <dbReference type="ARBA" id="ARBA00021315"/>
    </source>
</evidence>
<dbReference type="PANTHER" id="PTHR11059">
    <property type="entry name" value="DNA REPAIR PROTEIN RECN"/>
    <property type="match status" value="1"/>
</dbReference>
<dbReference type="InterPro" id="IPR004604">
    <property type="entry name" value="DNA_recomb/repair_RecN"/>
</dbReference>
<name>A0A956M0F1_UNCEI</name>
<dbReference type="InterPro" id="IPR027417">
    <property type="entry name" value="P-loop_NTPase"/>
</dbReference>